<dbReference type="SUPFAM" id="SSF53335">
    <property type="entry name" value="S-adenosyl-L-methionine-dependent methyltransferases"/>
    <property type="match status" value="1"/>
</dbReference>
<dbReference type="AlphaFoldDB" id="E0NRP8"/>
<comment type="caution">
    <text evidence="8">The sequence shown here is derived from an EMBL/GenBank/DDBJ whole genome shotgun (WGS) entry which is preliminary data.</text>
</comment>
<dbReference type="Gene3D" id="3.40.50.150">
    <property type="entry name" value="Vaccinia Virus protein VP39"/>
    <property type="match status" value="1"/>
</dbReference>
<dbReference type="Pfam" id="PF05175">
    <property type="entry name" value="MTS"/>
    <property type="match status" value="1"/>
</dbReference>
<dbReference type="OrthoDB" id="5383291at2"/>
<keyword evidence="9" id="KW-1185">Reference proteome</keyword>
<dbReference type="RefSeq" id="WP_006948686.1">
    <property type="nucleotide sequence ID" value="NZ_BAJI01000016.1"/>
</dbReference>
<keyword evidence="4 6" id="KW-0949">S-adenosyl-L-methionine</keyword>
<dbReference type="HOGENOM" id="CLU_061983_0_0_10"/>
<dbReference type="HAMAP" id="MF_01872">
    <property type="entry name" value="tRNA_methyltr_YfiC"/>
    <property type="match status" value="1"/>
</dbReference>
<dbReference type="PANTHER" id="PTHR47739:SF1">
    <property type="entry name" value="TRNA1(VAL) (ADENINE(37)-N6)-METHYLTRANSFERASE"/>
    <property type="match status" value="1"/>
</dbReference>
<dbReference type="InterPro" id="IPR007848">
    <property type="entry name" value="Small_mtfrase_dom"/>
</dbReference>
<dbReference type="PANTHER" id="PTHR47739">
    <property type="entry name" value="TRNA1(VAL) (ADENINE(37)-N6)-METHYLTRANSFERASE"/>
    <property type="match status" value="1"/>
</dbReference>
<evidence type="ECO:0000256" key="5">
    <source>
        <dbReference type="ARBA" id="ARBA00022694"/>
    </source>
</evidence>
<reference evidence="8" key="1">
    <citation type="submission" date="2010-07" db="EMBL/GenBank/DDBJ databases">
        <authorList>
            <person name="Muzny D."/>
            <person name="Qin X."/>
            <person name="Deng J."/>
            <person name="Jiang H."/>
            <person name="Liu Y."/>
            <person name="Qu J."/>
            <person name="Song X.-Z."/>
            <person name="Zhang L."/>
            <person name="Thornton R."/>
            <person name="Coyle M."/>
            <person name="Francisco L."/>
            <person name="Jackson L."/>
            <person name="Javaid M."/>
            <person name="Korchina V."/>
            <person name="Kovar C."/>
            <person name="Mata R."/>
            <person name="Mathew T."/>
            <person name="Ngo R."/>
            <person name="Nguyen L."/>
            <person name="Nguyen N."/>
            <person name="Okwuonu G."/>
            <person name="Ongeri F."/>
            <person name="Pham C."/>
            <person name="Simmons D."/>
            <person name="Wilczek-Boney K."/>
            <person name="Hale W."/>
            <person name="Jakkamsetti A."/>
            <person name="Pham P."/>
            <person name="Ruth R."/>
            <person name="San Lucas F."/>
            <person name="Warren J."/>
            <person name="Zhang J."/>
            <person name="Zhao Z."/>
            <person name="Zhou C."/>
            <person name="Zhu D."/>
            <person name="Lee S."/>
            <person name="Bess C."/>
            <person name="Blankenburg K."/>
            <person name="Forbes L."/>
            <person name="Fu Q."/>
            <person name="Gubbala S."/>
            <person name="Hirani K."/>
            <person name="Jayaseelan J.C."/>
            <person name="Lara F."/>
            <person name="Munidasa M."/>
            <person name="Palculict T."/>
            <person name="Patil S."/>
            <person name="Pu L.-L."/>
            <person name="Saada N."/>
            <person name="Tang L."/>
            <person name="Weissenberger G."/>
            <person name="Zhu Y."/>
            <person name="Hemphill L."/>
            <person name="Shang Y."/>
            <person name="Youmans B."/>
            <person name="Ayvaz T."/>
            <person name="Ross M."/>
            <person name="Santibanez J."/>
            <person name="Aqrawi P."/>
            <person name="Gross S."/>
            <person name="Joshi V."/>
            <person name="Fowler G."/>
            <person name="Nazareth L."/>
            <person name="Reid J."/>
            <person name="Worley K."/>
            <person name="Petrosino J."/>
            <person name="Highlander S."/>
            <person name="Gibbs R."/>
        </authorList>
    </citation>
    <scope>NUCLEOTIDE SEQUENCE [LARGE SCALE GENOMIC DNA]</scope>
    <source>
        <strain evidence="8">DSM 16973</strain>
    </source>
</reference>
<dbReference type="InterPro" id="IPR022882">
    <property type="entry name" value="tRNA_adenine-N6_MeTrfase"/>
</dbReference>
<gene>
    <name evidence="8" type="primary">smtA</name>
    <name evidence="8" type="ORF">HMPREF0658_0849</name>
</gene>
<dbReference type="GO" id="GO:0016430">
    <property type="term" value="F:tRNA (adenine-N6)-methyltransferase activity"/>
    <property type="evidence" value="ECO:0007669"/>
    <property type="project" value="UniProtKB-UniRule"/>
</dbReference>
<dbReference type="PROSITE" id="PS00092">
    <property type="entry name" value="N6_MTASE"/>
    <property type="match status" value="1"/>
</dbReference>
<evidence type="ECO:0000256" key="1">
    <source>
        <dbReference type="ARBA" id="ARBA00022490"/>
    </source>
</evidence>
<evidence type="ECO:0000256" key="3">
    <source>
        <dbReference type="ARBA" id="ARBA00022679"/>
    </source>
</evidence>
<dbReference type="InterPro" id="IPR029063">
    <property type="entry name" value="SAM-dependent_MTases_sf"/>
</dbReference>
<name>E0NRP8_9BACT</name>
<dbReference type="GO" id="GO:0008033">
    <property type="term" value="P:tRNA processing"/>
    <property type="evidence" value="ECO:0007669"/>
    <property type="project" value="UniProtKB-UniRule"/>
</dbReference>
<dbReference type="STRING" id="862515.HMPREF0658_0849"/>
<keyword evidence="3 6" id="KW-0808">Transferase</keyword>
<accession>E0NRP8</accession>
<dbReference type="InterPro" id="IPR050210">
    <property type="entry name" value="tRNA_Adenine-N(6)_MTase"/>
</dbReference>
<dbReference type="CDD" id="cd02440">
    <property type="entry name" value="AdoMet_MTases"/>
    <property type="match status" value="1"/>
</dbReference>
<dbReference type="EC" id="2.1.1.223" evidence="6"/>
<evidence type="ECO:0000256" key="4">
    <source>
        <dbReference type="ARBA" id="ARBA00022691"/>
    </source>
</evidence>
<evidence type="ECO:0000313" key="9">
    <source>
        <dbReference type="Proteomes" id="UP000004394"/>
    </source>
</evidence>
<protein>
    <recommendedName>
        <fullName evidence="6">tRNA1(Val) (adenine(37)-N6)-methyltransferase</fullName>
        <ecNumber evidence="6">2.1.1.223</ecNumber>
    </recommendedName>
    <alternativeName>
        <fullName evidence="6">tRNA m6A37 methyltransferase</fullName>
    </alternativeName>
</protein>
<dbReference type="eggNOG" id="COG4123">
    <property type="taxonomic scope" value="Bacteria"/>
</dbReference>
<evidence type="ECO:0000259" key="7">
    <source>
        <dbReference type="Pfam" id="PF05175"/>
    </source>
</evidence>
<evidence type="ECO:0000313" key="8">
    <source>
        <dbReference type="EMBL" id="EFM02186.1"/>
    </source>
</evidence>
<evidence type="ECO:0000256" key="6">
    <source>
        <dbReference type="HAMAP-Rule" id="MF_01872"/>
    </source>
</evidence>
<dbReference type="Proteomes" id="UP000004394">
    <property type="component" value="Unassembled WGS sequence"/>
</dbReference>
<dbReference type="GO" id="GO:0003676">
    <property type="term" value="F:nucleic acid binding"/>
    <property type="evidence" value="ECO:0007669"/>
    <property type="project" value="InterPro"/>
</dbReference>
<keyword evidence="5 6" id="KW-0819">tRNA processing</keyword>
<keyword evidence="2 6" id="KW-0489">Methyltransferase</keyword>
<dbReference type="InterPro" id="IPR002052">
    <property type="entry name" value="DNA_methylase_N6_adenine_CS"/>
</dbReference>
<feature type="domain" description="Methyltransferase small" evidence="7">
    <location>
        <begin position="37"/>
        <end position="117"/>
    </location>
</feature>
<sequence length="232" mass="26088">MPNDYFRFKRFTVYHDRCAMKVGTDGVLLGAWAEGGMRILDIGTGTGLIALMMAQRFQQAMVTGIDIDTAACRQAWENVKASPFADRVEIQETSVQSYMPSEAFDAIVSNPPFFVNSLRNPDKQRAVARHTDTLSYRELFAHAYRLLTAVGIFSIIVPAEMWEDVLSESSIVGFSLSKVCAVKTVESRPPKRYLLTFSKEIPEKINSERLLLMGGAGYKSNEYNLLTKDFYL</sequence>
<dbReference type="EMBL" id="AEEI01000027">
    <property type="protein sequence ID" value="EFM02186.1"/>
    <property type="molecule type" value="Genomic_DNA"/>
</dbReference>
<keyword evidence="1 6" id="KW-0963">Cytoplasm</keyword>
<comment type="similarity">
    <text evidence="6">Belongs to the methyltransferase superfamily. tRNA (adenine-N(6)-)-methyltransferase family.</text>
</comment>
<dbReference type="GO" id="GO:0005737">
    <property type="term" value="C:cytoplasm"/>
    <property type="evidence" value="ECO:0007669"/>
    <property type="project" value="UniProtKB-SubCell"/>
</dbReference>
<comment type="catalytic activity">
    <reaction evidence="6">
        <text>adenosine(37) in tRNA1(Val) + S-adenosyl-L-methionine = N(6)-methyladenosine(37) in tRNA1(Val) + S-adenosyl-L-homocysteine + H(+)</text>
        <dbReference type="Rhea" id="RHEA:43160"/>
        <dbReference type="Rhea" id="RHEA-COMP:10369"/>
        <dbReference type="Rhea" id="RHEA-COMP:10370"/>
        <dbReference type="ChEBI" id="CHEBI:15378"/>
        <dbReference type="ChEBI" id="CHEBI:57856"/>
        <dbReference type="ChEBI" id="CHEBI:59789"/>
        <dbReference type="ChEBI" id="CHEBI:74411"/>
        <dbReference type="ChEBI" id="CHEBI:74449"/>
        <dbReference type="EC" id="2.1.1.223"/>
    </reaction>
</comment>
<comment type="subcellular location">
    <subcellularLocation>
        <location evidence="6">Cytoplasm</location>
    </subcellularLocation>
</comment>
<comment type="function">
    <text evidence="6">Specifically methylates the adenine in position 37 of tRNA(1)(Val) (anticodon cmo5UAC).</text>
</comment>
<evidence type="ECO:0000256" key="2">
    <source>
        <dbReference type="ARBA" id="ARBA00022603"/>
    </source>
</evidence>
<proteinExistence type="inferred from homology"/>
<organism evidence="8 9">
    <name type="scientific">Hoylesella marshii DSM 16973 = JCM 13450</name>
    <dbReference type="NCBI Taxonomy" id="862515"/>
    <lineage>
        <taxon>Bacteria</taxon>
        <taxon>Pseudomonadati</taxon>
        <taxon>Bacteroidota</taxon>
        <taxon>Bacteroidia</taxon>
        <taxon>Bacteroidales</taxon>
        <taxon>Prevotellaceae</taxon>
        <taxon>Hoylesella</taxon>
    </lineage>
</organism>
<dbReference type="GO" id="GO:0032259">
    <property type="term" value="P:methylation"/>
    <property type="evidence" value="ECO:0007669"/>
    <property type="project" value="UniProtKB-KW"/>
</dbReference>